<comment type="caution">
    <text evidence="2">The sequence shown here is derived from an EMBL/GenBank/DDBJ whole genome shotgun (WGS) entry which is preliminary data.</text>
</comment>
<proteinExistence type="predicted"/>
<evidence type="ECO:0000313" key="2">
    <source>
        <dbReference type="EMBL" id="MCU5783673.1"/>
    </source>
</evidence>
<dbReference type="InterPro" id="IPR015315">
    <property type="entry name" value="DUF1963"/>
</dbReference>
<dbReference type="PANTHER" id="PTHR36436:SF6">
    <property type="entry name" value="SLL5081 PROTEIN"/>
    <property type="match status" value="1"/>
</dbReference>
<feature type="region of interest" description="Disordered" evidence="1">
    <location>
        <begin position="39"/>
        <end position="78"/>
    </location>
</feature>
<name>A0ABT2R1M9_9GAMM</name>
<dbReference type="Gene3D" id="2.30.320.10">
    <property type="entry name" value="YwqG-like"/>
    <property type="match status" value="1"/>
</dbReference>
<dbReference type="InterPro" id="IPR035948">
    <property type="entry name" value="YwqG-like_sf"/>
</dbReference>
<accession>A0ABT2R1M9</accession>
<sequence>MFDSTEEAVEALEPYLGPEETAAVTQALIPAIQLQPLATTSRPGESRLGGVPDLPAGSDWPRPSAPEDPEAIARRGNDDAAAEMRAHFKAALPYAFIAQIDLEQAAACPAATSLPQQGRLLFFYDMAVGPWESGTRVARVIWDDSPRDRLRPLPMPDDLAEAAQRERHERQAIQAQFGSPSVGAPGGTNYHAEARTIQLQGTLRLPLPAALEMDTLPHLYAFYHGETADDDTAELADAYDQALEELGLNYPEPGWRRHQLLGSPQPEQSDPRYDAVLITHFEKPFLDRADWDQHRARIGSLARQWRLLLQVDLSDWMQDSLTEGTVYFLIHQDDLAAHRFDGVMAVYQQT</sequence>
<dbReference type="PANTHER" id="PTHR36436">
    <property type="entry name" value="SLL5081 PROTEIN"/>
    <property type="match status" value="1"/>
</dbReference>
<gene>
    <name evidence="2" type="ORF">MA04_02973</name>
</gene>
<protein>
    <recommendedName>
        <fullName evidence="4">DUF1963 domain-containing protein</fullName>
    </recommendedName>
</protein>
<evidence type="ECO:0008006" key="4">
    <source>
        <dbReference type="Google" id="ProtNLM"/>
    </source>
</evidence>
<reference evidence="2" key="1">
    <citation type="submission" date="2012-09" db="EMBL/GenBank/DDBJ databases">
        <title>Genome Sequence of alkane-degrading Bacterium Alcanivorax balearicus MACL04.</title>
        <authorList>
            <person name="Lai Q."/>
            <person name="Shao Z."/>
        </authorList>
    </citation>
    <scope>NUCLEOTIDE SEQUENCE</scope>
    <source>
        <strain evidence="2">MACL04</strain>
    </source>
</reference>
<keyword evidence="3" id="KW-1185">Reference proteome</keyword>
<dbReference type="Proteomes" id="UP001064106">
    <property type="component" value="Unassembled WGS sequence"/>
</dbReference>
<dbReference type="SUPFAM" id="SSF103032">
    <property type="entry name" value="Hypothetical protein YwqG"/>
    <property type="match status" value="1"/>
</dbReference>
<organism evidence="2 3">
    <name type="scientific">Alloalcanivorax balearicus MACL04</name>
    <dbReference type="NCBI Taxonomy" id="1177182"/>
    <lineage>
        <taxon>Bacteria</taxon>
        <taxon>Pseudomonadati</taxon>
        <taxon>Pseudomonadota</taxon>
        <taxon>Gammaproteobacteria</taxon>
        <taxon>Oceanospirillales</taxon>
        <taxon>Alcanivoracaceae</taxon>
        <taxon>Alloalcanivorax</taxon>
    </lineage>
</organism>
<dbReference type="Pfam" id="PF09234">
    <property type="entry name" value="DUF1963"/>
    <property type="match status" value="1"/>
</dbReference>
<evidence type="ECO:0000256" key="1">
    <source>
        <dbReference type="SAM" id="MobiDB-lite"/>
    </source>
</evidence>
<evidence type="ECO:0000313" key="3">
    <source>
        <dbReference type="Proteomes" id="UP001064106"/>
    </source>
</evidence>
<dbReference type="RefSeq" id="WP_262461304.1">
    <property type="nucleotide sequence ID" value="NZ_ARXS01000018.1"/>
</dbReference>
<dbReference type="EMBL" id="ARXS01000018">
    <property type="protein sequence ID" value="MCU5783673.1"/>
    <property type="molecule type" value="Genomic_DNA"/>
</dbReference>